<keyword evidence="4 7" id="KW-0808">Transferase</keyword>
<keyword evidence="3" id="KW-1003">Cell membrane</keyword>
<dbReference type="GO" id="GO:0019350">
    <property type="term" value="P:teichoic acid biosynthetic process"/>
    <property type="evidence" value="ECO:0007669"/>
    <property type="project" value="UniProtKB-KW"/>
</dbReference>
<dbReference type="Pfam" id="PF04464">
    <property type="entry name" value="Glyphos_transf"/>
    <property type="match status" value="1"/>
</dbReference>
<evidence type="ECO:0000256" key="2">
    <source>
        <dbReference type="ARBA" id="ARBA00010488"/>
    </source>
</evidence>
<dbReference type="AlphaFoldDB" id="A0A1H8N483"/>
<keyword evidence="5" id="KW-0777">Teichoic acid biosynthesis</keyword>
<dbReference type="InterPro" id="IPR051612">
    <property type="entry name" value="Teichoic_Acid_Biosynth"/>
</dbReference>
<dbReference type="PANTHER" id="PTHR37316:SF1">
    <property type="entry name" value="TEICHOIC ACID GLYCEROL-PHOSPHATE PRIMASE"/>
    <property type="match status" value="1"/>
</dbReference>
<dbReference type="GO" id="GO:0005886">
    <property type="term" value="C:plasma membrane"/>
    <property type="evidence" value="ECO:0007669"/>
    <property type="project" value="UniProtKB-SubCell"/>
</dbReference>
<dbReference type="PANTHER" id="PTHR37316">
    <property type="entry name" value="TEICHOIC ACID GLYCEROL-PHOSPHATE PRIMASE"/>
    <property type="match status" value="1"/>
</dbReference>
<evidence type="ECO:0000256" key="4">
    <source>
        <dbReference type="ARBA" id="ARBA00022679"/>
    </source>
</evidence>
<dbReference type="OrthoDB" id="9811865at2"/>
<dbReference type="GO" id="GO:0047355">
    <property type="term" value="F:CDP-glycerol glycerophosphotransferase activity"/>
    <property type="evidence" value="ECO:0007669"/>
    <property type="project" value="InterPro"/>
</dbReference>
<keyword evidence="8" id="KW-1185">Reference proteome</keyword>
<dbReference type="EMBL" id="FODJ01000005">
    <property type="protein sequence ID" value="SEO24372.1"/>
    <property type="molecule type" value="Genomic_DNA"/>
</dbReference>
<evidence type="ECO:0000313" key="7">
    <source>
        <dbReference type="EMBL" id="SEO24372.1"/>
    </source>
</evidence>
<comment type="subcellular location">
    <subcellularLocation>
        <location evidence="1">Cell membrane</location>
        <topology evidence="1">Peripheral membrane protein</topology>
    </subcellularLocation>
</comment>
<gene>
    <name evidence="7" type="ORF">SAMN04488134_105116</name>
</gene>
<dbReference type="InterPro" id="IPR043148">
    <property type="entry name" value="TagF_C"/>
</dbReference>
<keyword evidence="6" id="KW-0472">Membrane</keyword>
<dbReference type="SUPFAM" id="SSF53756">
    <property type="entry name" value="UDP-Glycosyltransferase/glycogen phosphorylase"/>
    <property type="match status" value="1"/>
</dbReference>
<dbReference type="RefSeq" id="WP_091496957.1">
    <property type="nucleotide sequence ID" value="NZ_FODJ01000005.1"/>
</dbReference>
<dbReference type="Gene3D" id="3.40.50.12580">
    <property type="match status" value="1"/>
</dbReference>
<dbReference type="InterPro" id="IPR043149">
    <property type="entry name" value="TagF_N"/>
</dbReference>
<evidence type="ECO:0000256" key="5">
    <source>
        <dbReference type="ARBA" id="ARBA00022944"/>
    </source>
</evidence>
<evidence type="ECO:0000256" key="6">
    <source>
        <dbReference type="ARBA" id="ARBA00023136"/>
    </source>
</evidence>
<reference evidence="7 8" key="1">
    <citation type="submission" date="2016-10" db="EMBL/GenBank/DDBJ databases">
        <authorList>
            <person name="de Groot N.N."/>
        </authorList>
    </citation>
    <scope>NUCLEOTIDE SEQUENCE [LARGE SCALE GENOMIC DNA]</scope>
    <source>
        <strain evidence="7 8">CGMCC 1.10434</strain>
    </source>
</reference>
<proteinExistence type="inferred from homology"/>
<name>A0A1H8N483_9BACI</name>
<protein>
    <submittedName>
        <fullName evidence="7">CDP-glycerol glycerophosphotransferase, TagB/SpsB family</fullName>
    </submittedName>
</protein>
<evidence type="ECO:0000256" key="1">
    <source>
        <dbReference type="ARBA" id="ARBA00004202"/>
    </source>
</evidence>
<organism evidence="7 8">
    <name type="scientific">Amphibacillus marinus</name>
    <dbReference type="NCBI Taxonomy" id="872970"/>
    <lineage>
        <taxon>Bacteria</taxon>
        <taxon>Bacillati</taxon>
        <taxon>Bacillota</taxon>
        <taxon>Bacilli</taxon>
        <taxon>Bacillales</taxon>
        <taxon>Bacillaceae</taxon>
        <taxon>Amphibacillus</taxon>
    </lineage>
</organism>
<evidence type="ECO:0000313" key="8">
    <source>
        <dbReference type="Proteomes" id="UP000199300"/>
    </source>
</evidence>
<dbReference type="STRING" id="872970.SAMN04488134_105116"/>
<sequence length="400" mass="45555">MLRDFLISLYLLATRLLFSFCKLLPEKNKTTFVASFGLNVDYVSKACLKQIDHQLIILKTAQCQFDFCTDERLLVLPFGTGNAIDFIKSIYHLATSKIVFVDNYYGFLAVTRFRPEVKCIQLWHAAGAIKRFGLKDPTIKTRSAAAHKRFKAVYNRFDHVVVGSDQMANIFKQSFGIEEAKMLKTGIPRTDFFFDLVKLNEAKLSVTKNYPAINGKKVLLYAPTFRDAELSGAKLHLDLALMKQQLGNDYLLMLKLHPAVQNKIELGQDSFIVHVANDQDINDLLTITDLLITDYSSIPFEFSLLNKPMVFYCYDLEAYEQERGFWSDYQLNMPGPVVKTTEGLVAAIKENHFDLTIVQAFAKQWNSYSDGRSSERLVNYIATGMSKVNGQKKKKHLVDS</sequence>
<dbReference type="Proteomes" id="UP000199300">
    <property type="component" value="Unassembled WGS sequence"/>
</dbReference>
<comment type="similarity">
    <text evidence="2">Belongs to the CDP-glycerol glycerophosphotransferase family.</text>
</comment>
<accession>A0A1H8N483</accession>
<dbReference type="Gene3D" id="3.40.50.11820">
    <property type="match status" value="1"/>
</dbReference>
<evidence type="ECO:0000256" key="3">
    <source>
        <dbReference type="ARBA" id="ARBA00022475"/>
    </source>
</evidence>
<dbReference type="InterPro" id="IPR007554">
    <property type="entry name" value="Glycerophosphate_synth"/>
</dbReference>